<evidence type="ECO:0000313" key="11">
    <source>
        <dbReference type="EMBL" id="TLP37676.1"/>
    </source>
</evidence>
<keyword evidence="5 9" id="KW-0028">Amino-acid biosynthesis</keyword>
<evidence type="ECO:0000256" key="7">
    <source>
        <dbReference type="ARBA" id="ARBA00023141"/>
    </source>
</evidence>
<dbReference type="Gene3D" id="3.20.20.70">
    <property type="entry name" value="Aldolase class I"/>
    <property type="match status" value="1"/>
</dbReference>
<reference evidence="11 12" key="1">
    <citation type="submission" date="2019-05" db="EMBL/GenBank/DDBJ databases">
        <title>Arcobacter sp. nov., isolated from sea sediment.</title>
        <authorList>
            <person name="Kim W."/>
        </authorList>
    </citation>
    <scope>NUCLEOTIDE SEQUENCE [LARGE SCALE GENOMIC DNA]</scope>
    <source>
        <strain evidence="11 12">CAU 1517</strain>
    </source>
</reference>
<dbReference type="EC" id="5.3.1.24" evidence="3 9"/>
<comment type="pathway">
    <text evidence="2 9">Amino-acid biosynthesis; L-tryptophan biosynthesis; L-tryptophan from chorismate: step 3/5.</text>
</comment>
<evidence type="ECO:0000256" key="8">
    <source>
        <dbReference type="ARBA" id="ARBA00023235"/>
    </source>
</evidence>
<dbReference type="HAMAP" id="MF_00135">
    <property type="entry name" value="PRAI"/>
    <property type="match status" value="1"/>
</dbReference>
<dbReference type="Proteomes" id="UP000308901">
    <property type="component" value="Unassembled WGS sequence"/>
</dbReference>
<evidence type="ECO:0000256" key="6">
    <source>
        <dbReference type="ARBA" id="ARBA00022822"/>
    </source>
</evidence>
<dbReference type="InterPro" id="IPR011060">
    <property type="entry name" value="RibuloseP-bd_barrel"/>
</dbReference>
<dbReference type="AlphaFoldDB" id="A0A5R8XZZ7"/>
<protein>
    <recommendedName>
        <fullName evidence="4 9">N-(5'-phosphoribosyl)anthranilate isomerase</fullName>
        <shortName evidence="9">PRAI</shortName>
        <ecNumber evidence="3 9">5.3.1.24</ecNumber>
    </recommendedName>
</protein>
<dbReference type="RefSeq" id="WP_138152856.1">
    <property type="nucleotide sequence ID" value="NZ_VANU01000004.1"/>
</dbReference>
<dbReference type="OrthoDB" id="9796196at2"/>
<evidence type="ECO:0000259" key="10">
    <source>
        <dbReference type="Pfam" id="PF00697"/>
    </source>
</evidence>
<sequence length="196" mass="22029">MKIKICGITNLEDALNAIEAGVDALGFVFYEKSPRYIDPFKAREIVEQLPPFVQTVALFVNENSSFINQVCTNAKMQLAQIIDDDNYTDFNILNFKYIKVVRAKEKKDLIENQGNYVLVDAFVESFGGEGKRVALEWFDNIDCSKMILAGGLNESNLKDLKGYNFFGVDVSSGVEVSKGKKDKTKMINFVKAVKEI</sequence>
<dbReference type="InterPro" id="IPR001240">
    <property type="entry name" value="PRAI_dom"/>
</dbReference>
<evidence type="ECO:0000256" key="9">
    <source>
        <dbReference type="HAMAP-Rule" id="MF_00135"/>
    </source>
</evidence>
<evidence type="ECO:0000256" key="4">
    <source>
        <dbReference type="ARBA" id="ARBA00022272"/>
    </source>
</evidence>
<dbReference type="CDD" id="cd00405">
    <property type="entry name" value="PRAI"/>
    <property type="match status" value="1"/>
</dbReference>
<keyword evidence="8 9" id="KW-0413">Isomerase</keyword>
<evidence type="ECO:0000256" key="3">
    <source>
        <dbReference type="ARBA" id="ARBA00012572"/>
    </source>
</evidence>
<comment type="caution">
    <text evidence="11">The sequence shown here is derived from an EMBL/GenBank/DDBJ whole genome shotgun (WGS) entry which is preliminary data.</text>
</comment>
<dbReference type="GO" id="GO:0000162">
    <property type="term" value="P:L-tryptophan biosynthetic process"/>
    <property type="evidence" value="ECO:0007669"/>
    <property type="project" value="UniProtKB-UniRule"/>
</dbReference>
<keyword evidence="12" id="KW-1185">Reference proteome</keyword>
<evidence type="ECO:0000313" key="12">
    <source>
        <dbReference type="Proteomes" id="UP000308901"/>
    </source>
</evidence>
<evidence type="ECO:0000256" key="1">
    <source>
        <dbReference type="ARBA" id="ARBA00001164"/>
    </source>
</evidence>
<feature type="domain" description="N-(5'phosphoribosyl) anthranilate isomerase (PRAI)" evidence="10">
    <location>
        <begin position="3"/>
        <end position="191"/>
    </location>
</feature>
<evidence type="ECO:0000256" key="5">
    <source>
        <dbReference type="ARBA" id="ARBA00022605"/>
    </source>
</evidence>
<organism evidence="11 12">
    <name type="scientific">Arcobacter arenosus</name>
    <dbReference type="NCBI Taxonomy" id="2576037"/>
    <lineage>
        <taxon>Bacteria</taxon>
        <taxon>Pseudomonadati</taxon>
        <taxon>Campylobacterota</taxon>
        <taxon>Epsilonproteobacteria</taxon>
        <taxon>Campylobacterales</taxon>
        <taxon>Arcobacteraceae</taxon>
        <taxon>Arcobacter</taxon>
    </lineage>
</organism>
<dbReference type="PANTHER" id="PTHR42894:SF1">
    <property type="entry name" value="N-(5'-PHOSPHORIBOSYL)ANTHRANILATE ISOMERASE"/>
    <property type="match status" value="1"/>
</dbReference>
<proteinExistence type="inferred from homology"/>
<accession>A0A5R8XZZ7</accession>
<gene>
    <name evidence="9" type="primary">trpF</name>
    <name evidence="11" type="ORF">FDK22_10180</name>
</gene>
<dbReference type="EMBL" id="VANU01000004">
    <property type="protein sequence ID" value="TLP37676.1"/>
    <property type="molecule type" value="Genomic_DNA"/>
</dbReference>
<dbReference type="SUPFAM" id="SSF51366">
    <property type="entry name" value="Ribulose-phoshate binding barrel"/>
    <property type="match status" value="1"/>
</dbReference>
<dbReference type="PANTHER" id="PTHR42894">
    <property type="entry name" value="N-(5'-PHOSPHORIBOSYL)ANTHRANILATE ISOMERASE"/>
    <property type="match status" value="1"/>
</dbReference>
<dbReference type="InterPro" id="IPR044643">
    <property type="entry name" value="TrpF_fam"/>
</dbReference>
<dbReference type="UniPathway" id="UPA00035">
    <property type="reaction ID" value="UER00042"/>
</dbReference>
<keyword evidence="7 9" id="KW-0057">Aromatic amino acid biosynthesis</keyword>
<evidence type="ECO:0000256" key="2">
    <source>
        <dbReference type="ARBA" id="ARBA00004664"/>
    </source>
</evidence>
<name>A0A5R8XZZ7_9BACT</name>
<dbReference type="InterPro" id="IPR013785">
    <property type="entry name" value="Aldolase_TIM"/>
</dbReference>
<comment type="similarity">
    <text evidence="9">Belongs to the TrpF family.</text>
</comment>
<comment type="catalytic activity">
    <reaction evidence="1 9">
        <text>N-(5-phospho-beta-D-ribosyl)anthranilate = 1-(2-carboxyphenylamino)-1-deoxy-D-ribulose 5-phosphate</text>
        <dbReference type="Rhea" id="RHEA:21540"/>
        <dbReference type="ChEBI" id="CHEBI:18277"/>
        <dbReference type="ChEBI" id="CHEBI:58613"/>
        <dbReference type="EC" id="5.3.1.24"/>
    </reaction>
</comment>
<keyword evidence="6 9" id="KW-0822">Tryptophan biosynthesis</keyword>
<dbReference type="Pfam" id="PF00697">
    <property type="entry name" value="PRAI"/>
    <property type="match status" value="1"/>
</dbReference>
<dbReference type="GO" id="GO:0004640">
    <property type="term" value="F:phosphoribosylanthranilate isomerase activity"/>
    <property type="evidence" value="ECO:0007669"/>
    <property type="project" value="UniProtKB-UniRule"/>
</dbReference>